<dbReference type="Pfam" id="PF04539">
    <property type="entry name" value="Sigma70_r3"/>
    <property type="match status" value="1"/>
</dbReference>
<evidence type="ECO:0000259" key="6">
    <source>
        <dbReference type="Pfam" id="PF04542"/>
    </source>
</evidence>
<dbReference type="Pfam" id="PF04542">
    <property type="entry name" value="Sigma70_r2"/>
    <property type="match status" value="1"/>
</dbReference>
<dbReference type="InterPro" id="IPR036388">
    <property type="entry name" value="WH-like_DNA-bd_sf"/>
</dbReference>
<evidence type="ECO:0000256" key="4">
    <source>
        <dbReference type="ARBA" id="ARBA00023163"/>
    </source>
</evidence>
<keyword evidence="9" id="KW-1185">Reference proteome</keyword>
<reference evidence="9" key="1">
    <citation type="journal article" date="2019" name="Int. J. Syst. Evol. Microbiol.">
        <title>The Global Catalogue of Microorganisms (GCM) 10K type strain sequencing project: providing services to taxonomists for standard genome sequencing and annotation.</title>
        <authorList>
            <consortium name="The Broad Institute Genomics Platform"/>
            <consortium name="The Broad Institute Genome Sequencing Center for Infectious Disease"/>
            <person name="Wu L."/>
            <person name="Ma J."/>
        </authorList>
    </citation>
    <scope>NUCLEOTIDE SEQUENCE [LARGE SCALE GENOMIC DNA]</scope>
    <source>
        <strain evidence="9">KCTC 22280</strain>
    </source>
</reference>
<dbReference type="Pfam" id="PF04545">
    <property type="entry name" value="Sigma70_r4"/>
    <property type="match status" value="1"/>
</dbReference>
<dbReference type="InterPro" id="IPR013325">
    <property type="entry name" value="RNA_pol_sigma_r2"/>
</dbReference>
<dbReference type="InterPro" id="IPR000943">
    <property type="entry name" value="RNA_pol_sigma70"/>
</dbReference>
<organism evidence="8 9">
    <name type="scientific">Marinobacter zhanjiangensis</name>
    <dbReference type="NCBI Taxonomy" id="578215"/>
    <lineage>
        <taxon>Bacteria</taxon>
        <taxon>Pseudomonadati</taxon>
        <taxon>Pseudomonadota</taxon>
        <taxon>Gammaproteobacteria</taxon>
        <taxon>Pseudomonadales</taxon>
        <taxon>Marinobacteraceae</taxon>
        <taxon>Marinobacter</taxon>
    </lineage>
</organism>
<dbReference type="InterPro" id="IPR013324">
    <property type="entry name" value="RNA_pol_sigma_r3/r4-like"/>
</dbReference>
<evidence type="ECO:0000256" key="3">
    <source>
        <dbReference type="ARBA" id="ARBA00023125"/>
    </source>
</evidence>
<dbReference type="Proteomes" id="UP000601597">
    <property type="component" value="Unassembled WGS sequence"/>
</dbReference>
<evidence type="ECO:0000256" key="2">
    <source>
        <dbReference type="ARBA" id="ARBA00023082"/>
    </source>
</evidence>
<dbReference type="EMBL" id="BMXV01000001">
    <property type="protein sequence ID" value="GGY60220.1"/>
    <property type="molecule type" value="Genomic_DNA"/>
</dbReference>
<dbReference type="PANTHER" id="PTHR30603">
    <property type="entry name" value="RNA POLYMERASE SIGMA FACTOR RPO"/>
    <property type="match status" value="1"/>
</dbReference>
<sequence>MSKLIFDEFPESLVARYFRDVSDNDMLTVEREQRLARRLSRSFATVGELAGQPEPATIREARACYDALPDSVRARRARLLVERSRELLIRSNLRLAVHIARRHEHSGGSGMSDLIQEANVGLIKAVDRFDPARGFRFSTYAYWWITEEVRRSQKRGQRVVHTPDHIIDEIRQLQSVTMRLHHRLARTPRQSELAQEMEVSPSRISEIRGFAAGELSTELPQGGEGSASLGDTLMDDQLDPADLMRGRDRVRLLAGLMVQLNEREREVLKRRFGINLQSEQTLQVISDDLGISRERVRQIEKAAIRKLQQLHLEESNPETGAP</sequence>
<dbReference type="InterPro" id="IPR007627">
    <property type="entry name" value="RNA_pol_sigma70_r2"/>
</dbReference>
<proteinExistence type="predicted"/>
<dbReference type="InterPro" id="IPR007630">
    <property type="entry name" value="RNA_pol_sigma70_r4"/>
</dbReference>
<comment type="caution">
    <text evidence="8">The sequence shown here is derived from an EMBL/GenBank/DDBJ whole genome shotgun (WGS) entry which is preliminary data.</text>
</comment>
<evidence type="ECO:0000259" key="5">
    <source>
        <dbReference type="Pfam" id="PF04539"/>
    </source>
</evidence>
<dbReference type="RefSeq" id="WP_227712244.1">
    <property type="nucleotide sequence ID" value="NZ_BMXV01000001.1"/>
</dbReference>
<keyword evidence="2" id="KW-0731">Sigma factor</keyword>
<dbReference type="Gene3D" id="1.10.10.10">
    <property type="entry name" value="Winged helix-like DNA-binding domain superfamily/Winged helix DNA-binding domain"/>
    <property type="match status" value="2"/>
</dbReference>
<dbReference type="NCBIfam" id="TIGR02937">
    <property type="entry name" value="sigma70-ECF"/>
    <property type="match status" value="1"/>
</dbReference>
<feature type="domain" description="RNA polymerase sigma-70 region 3" evidence="5">
    <location>
        <begin position="169"/>
        <end position="242"/>
    </location>
</feature>
<dbReference type="PANTHER" id="PTHR30603:SF60">
    <property type="entry name" value="RNA POLYMERASE SIGMA FACTOR RPOD"/>
    <property type="match status" value="1"/>
</dbReference>
<keyword evidence="3" id="KW-0238">DNA-binding</keyword>
<gene>
    <name evidence="8" type="primary">sigA</name>
    <name evidence="8" type="ORF">GCM10007071_03410</name>
</gene>
<dbReference type="SUPFAM" id="SSF88659">
    <property type="entry name" value="Sigma3 and sigma4 domains of RNA polymerase sigma factors"/>
    <property type="match status" value="2"/>
</dbReference>
<dbReference type="Gene3D" id="1.20.120.1810">
    <property type="match status" value="1"/>
</dbReference>
<evidence type="ECO:0000256" key="1">
    <source>
        <dbReference type="ARBA" id="ARBA00023015"/>
    </source>
</evidence>
<name>A0ABQ3AL55_9GAMM</name>
<keyword evidence="1" id="KW-0805">Transcription regulation</keyword>
<dbReference type="InterPro" id="IPR007624">
    <property type="entry name" value="RNA_pol_sigma70_r3"/>
</dbReference>
<accession>A0ABQ3AL55</accession>
<feature type="domain" description="RNA polymerase sigma-70 region 4" evidence="7">
    <location>
        <begin position="257"/>
        <end position="308"/>
    </location>
</feature>
<feature type="domain" description="RNA polymerase sigma-70 region 2" evidence="6">
    <location>
        <begin position="88"/>
        <end position="158"/>
    </location>
</feature>
<evidence type="ECO:0000313" key="9">
    <source>
        <dbReference type="Proteomes" id="UP000601597"/>
    </source>
</evidence>
<keyword evidence="4" id="KW-0804">Transcription</keyword>
<dbReference type="PRINTS" id="PR00046">
    <property type="entry name" value="SIGMA70FCT"/>
</dbReference>
<evidence type="ECO:0000259" key="7">
    <source>
        <dbReference type="Pfam" id="PF04545"/>
    </source>
</evidence>
<evidence type="ECO:0000313" key="8">
    <source>
        <dbReference type="EMBL" id="GGY60220.1"/>
    </source>
</evidence>
<dbReference type="SUPFAM" id="SSF88946">
    <property type="entry name" value="Sigma2 domain of RNA polymerase sigma factors"/>
    <property type="match status" value="1"/>
</dbReference>
<dbReference type="CDD" id="cd06171">
    <property type="entry name" value="Sigma70_r4"/>
    <property type="match status" value="1"/>
</dbReference>
<dbReference type="InterPro" id="IPR014284">
    <property type="entry name" value="RNA_pol_sigma-70_dom"/>
</dbReference>
<dbReference type="InterPro" id="IPR050239">
    <property type="entry name" value="Sigma-70_RNA_pol_init_factors"/>
</dbReference>
<protein>
    <submittedName>
        <fullName evidence="8">RNA polymerase sigma factor SigA</fullName>
    </submittedName>
</protein>